<evidence type="ECO:0000313" key="2">
    <source>
        <dbReference type="EMBL" id="EAZ05841.1"/>
    </source>
</evidence>
<feature type="region of interest" description="Disordered" evidence="1">
    <location>
        <begin position="116"/>
        <end position="155"/>
    </location>
</feature>
<proteinExistence type="predicted"/>
<dbReference type="EMBL" id="CM000133">
    <property type="protein sequence ID" value="EAZ05841.1"/>
    <property type="molecule type" value="Genomic_DNA"/>
</dbReference>
<organism evidence="2 3">
    <name type="scientific">Oryza sativa subsp. indica</name>
    <name type="common">Rice</name>
    <dbReference type="NCBI Taxonomy" id="39946"/>
    <lineage>
        <taxon>Eukaryota</taxon>
        <taxon>Viridiplantae</taxon>
        <taxon>Streptophyta</taxon>
        <taxon>Embryophyta</taxon>
        <taxon>Tracheophyta</taxon>
        <taxon>Spermatophyta</taxon>
        <taxon>Magnoliopsida</taxon>
        <taxon>Liliopsida</taxon>
        <taxon>Poales</taxon>
        <taxon>Poaceae</taxon>
        <taxon>BOP clade</taxon>
        <taxon>Oryzoideae</taxon>
        <taxon>Oryzeae</taxon>
        <taxon>Oryzinae</taxon>
        <taxon>Oryza</taxon>
        <taxon>Oryza sativa</taxon>
    </lineage>
</organism>
<feature type="compositionally biased region" description="Polar residues" evidence="1">
    <location>
        <begin position="130"/>
        <end position="149"/>
    </location>
</feature>
<dbReference type="Gramene" id="BGIOSGA028106-TA">
    <property type="protein sequence ID" value="BGIOSGA028106-PA"/>
    <property type="gene ID" value="BGIOSGA028106"/>
</dbReference>
<dbReference type="AlphaFoldDB" id="A2YRY0"/>
<gene>
    <name evidence="2" type="ORF">OsI_28078</name>
</gene>
<keyword evidence="3" id="KW-1185">Reference proteome</keyword>
<reference evidence="2 3" key="1">
    <citation type="journal article" date="2005" name="PLoS Biol.">
        <title>The genomes of Oryza sativa: a history of duplications.</title>
        <authorList>
            <person name="Yu J."/>
            <person name="Wang J."/>
            <person name="Lin W."/>
            <person name="Li S."/>
            <person name="Li H."/>
            <person name="Zhou J."/>
            <person name="Ni P."/>
            <person name="Dong W."/>
            <person name="Hu S."/>
            <person name="Zeng C."/>
            <person name="Zhang J."/>
            <person name="Zhang Y."/>
            <person name="Li R."/>
            <person name="Xu Z."/>
            <person name="Li S."/>
            <person name="Li X."/>
            <person name="Zheng H."/>
            <person name="Cong L."/>
            <person name="Lin L."/>
            <person name="Yin J."/>
            <person name="Geng J."/>
            <person name="Li G."/>
            <person name="Shi J."/>
            <person name="Liu J."/>
            <person name="Lv H."/>
            <person name="Li J."/>
            <person name="Wang J."/>
            <person name="Deng Y."/>
            <person name="Ran L."/>
            <person name="Shi X."/>
            <person name="Wang X."/>
            <person name="Wu Q."/>
            <person name="Li C."/>
            <person name="Ren X."/>
            <person name="Wang J."/>
            <person name="Wang X."/>
            <person name="Li D."/>
            <person name="Liu D."/>
            <person name="Zhang X."/>
            <person name="Ji Z."/>
            <person name="Zhao W."/>
            <person name="Sun Y."/>
            <person name="Zhang Z."/>
            <person name="Bao J."/>
            <person name="Han Y."/>
            <person name="Dong L."/>
            <person name="Ji J."/>
            <person name="Chen P."/>
            <person name="Wu S."/>
            <person name="Liu J."/>
            <person name="Xiao Y."/>
            <person name="Bu D."/>
            <person name="Tan J."/>
            <person name="Yang L."/>
            <person name="Ye C."/>
            <person name="Zhang J."/>
            <person name="Xu J."/>
            <person name="Zhou Y."/>
            <person name="Yu Y."/>
            <person name="Zhang B."/>
            <person name="Zhuang S."/>
            <person name="Wei H."/>
            <person name="Liu B."/>
            <person name="Lei M."/>
            <person name="Yu H."/>
            <person name="Li Y."/>
            <person name="Xu H."/>
            <person name="Wei S."/>
            <person name="He X."/>
            <person name="Fang L."/>
            <person name="Zhang Z."/>
            <person name="Zhang Y."/>
            <person name="Huang X."/>
            <person name="Su Z."/>
            <person name="Tong W."/>
            <person name="Li J."/>
            <person name="Tong Z."/>
            <person name="Li S."/>
            <person name="Ye J."/>
            <person name="Wang L."/>
            <person name="Fang L."/>
            <person name="Lei T."/>
            <person name="Chen C."/>
            <person name="Chen H."/>
            <person name="Xu Z."/>
            <person name="Li H."/>
            <person name="Huang H."/>
            <person name="Zhang F."/>
            <person name="Xu H."/>
            <person name="Li N."/>
            <person name="Zhao C."/>
            <person name="Li S."/>
            <person name="Dong L."/>
            <person name="Huang Y."/>
            <person name="Li L."/>
            <person name="Xi Y."/>
            <person name="Qi Q."/>
            <person name="Li W."/>
            <person name="Zhang B."/>
            <person name="Hu W."/>
            <person name="Zhang Y."/>
            <person name="Tian X."/>
            <person name="Jiao Y."/>
            <person name="Liang X."/>
            <person name="Jin J."/>
            <person name="Gao L."/>
            <person name="Zheng W."/>
            <person name="Hao B."/>
            <person name="Liu S."/>
            <person name="Wang W."/>
            <person name="Yuan L."/>
            <person name="Cao M."/>
            <person name="McDermott J."/>
            <person name="Samudrala R."/>
            <person name="Wang J."/>
            <person name="Wong G.K."/>
            <person name="Yang H."/>
        </authorList>
    </citation>
    <scope>NUCLEOTIDE SEQUENCE [LARGE SCALE GENOMIC DNA]</scope>
    <source>
        <strain evidence="3">cv. 93-11</strain>
    </source>
</reference>
<protein>
    <submittedName>
        <fullName evidence="2">Uncharacterized protein</fullName>
    </submittedName>
</protein>
<evidence type="ECO:0000256" key="1">
    <source>
        <dbReference type="SAM" id="MobiDB-lite"/>
    </source>
</evidence>
<evidence type="ECO:0000313" key="3">
    <source>
        <dbReference type="Proteomes" id="UP000007015"/>
    </source>
</evidence>
<dbReference type="HOGENOM" id="CLU_1573251_0_0_1"/>
<accession>A2YRY0</accession>
<name>A2YRY0_ORYSI</name>
<sequence length="170" mass="18424">MPLSSPCRSLSVLMLQHNPVLGDIPSGFLLGRPVSYFPVRGRPASFSHMRTAGKLLPRAPPADLQLQKIICSKIYFHGSLERFHGLSQPFGRMASSSSMKQEKDNTIIVLALAAPGSNFRPPQTRKRNRTSSSNGAKSKVASTTGSSGPANPEDMNDVFEFALNNSILDL</sequence>
<dbReference type="Proteomes" id="UP000007015">
    <property type="component" value="Chromosome 8"/>
</dbReference>